<proteinExistence type="inferred from homology"/>
<dbReference type="OrthoDB" id="420264at2759"/>
<evidence type="ECO:0000256" key="4">
    <source>
        <dbReference type="ARBA" id="ARBA00022723"/>
    </source>
</evidence>
<feature type="region of interest" description="Disordered" evidence="8">
    <location>
        <begin position="322"/>
        <end position="357"/>
    </location>
</feature>
<dbReference type="GO" id="GO:0070403">
    <property type="term" value="F:NAD+ binding"/>
    <property type="evidence" value="ECO:0007669"/>
    <property type="project" value="InterPro"/>
</dbReference>
<name>A0A9W8ZFX7_9PLEO</name>
<feature type="domain" description="Deacetylase sirtuin-type" evidence="9">
    <location>
        <begin position="151"/>
        <end position="450"/>
    </location>
</feature>
<keyword evidence="3" id="KW-0808">Transferase</keyword>
<comment type="similarity">
    <text evidence="2">Belongs to the sirtuin family. Class I subfamily.</text>
</comment>
<dbReference type="PANTHER" id="PTHR11085:SF9">
    <property type="entry name" value="NAD-DEPENDENT PROTEIN DEACETYLASE SIRTUIN-1"/>
    <property type="match status" value="1"/>
</dbReference>
<evidence type="ECO:0000256" key="7">
    <source>
        <dbReference type="PROSITE-ProRule" id="PRU00236"/>
    </source>
</evidence>
<feature type="compositionally biased region" description="Low complexity" evidence="8">
    <location>
        <begin position="1"/>
        <end position="13"/>
    </location>
</feature>
<sequence>MAAQAHTAAGEAALPAPVKTEAVGGAGSAQQADGVGDDAPTNDDDDEVEGAVWETASLFEEILDDVAAFEYSGSNTDTCSAEEARLLRQRLHAVGASQFVMENITSEKMTARKLCTAFNVRIPRFLDDAPDESFYQLLGLAINRELNKRPRLDQYRSIDDAARLLRERKNVMVITGAGISTSLGIPDFRSKNTGFYSRLRSMGYDEPEQVFDIHNFDEDPRIFYQLAGDIVPDLKKWTPTHEFIKLLQDKDKLLTNYTQNIDNVEANAGIRKEKLIQCHGSWATATCRKCKYNVPGEDIFDSVRAMKPAECKRCVEEIASQKPGMKRKRASNGHPARKKRSSDEDSESDGAFDIPQPGIMKPDITFFGEALPNDFFDRLKDVDKDKVDLVIVMGTSMKVAPVSEIPNFLPRDVPQIFISRDPIHHINFDIQLLGDCDVIVAELARRAGWELNHDMLPEDQTVDVVSLDEEEHEYSVKLRNAKPIIEPQAELKLEAIKKAELEMGGKSAEDTDTEISEKVKATHVEEKTDGEPVPVKPE</sequence>
<dbReference type="Pfam" id="PF02146">
    <property type="entry name" value="SIR2"/>
    <property type="match status" value="1"/>
</dbReference>
<dbReference type="SUPFAM" id="SSF52467">
    <property type="entry name" value="DHS-like NAD/FAD-binding domain"/>
    <property type="match status" value="1"/>
</dbReference>
<evidence type="ECO:0000259" key="9">
    <source>
        <dbReference type="PROSITE" id="PS50305"/>
    </source>
</evidence>
<dbReference type="Gene3D" id="3.30.1600.10">
    <property type="entry name" value="SIR2/SIRT2 'Small Domain"/>
    <property type="match status" value="1"/>
</dbReference>
<reference evidence="10" key="1">
    <citation type="submission" date="2022-10" db="EMBL/GenBank/DDBJ databases">
        <title>Tapping the CABI collections for fungal endophytes: first genome assemblies for Collariella, Neodidymelliopsis, Ascochyta clinopodiicola, Didymella pomorum, Didymosphaeria variabile, Neocosmospora piperis and Neocucurbitaria cava.</title>
        <authorList>
            <person name="Hill R."/>
        </authorList>
    </citation>
    <scope>NUCLEOTIDE SEQUENCE</scope>
    <source>
        <strain evidence="10">IMI 355091</strain>
    </source>
</reference>
<evidence type="ECO:0000256" key="1">
    <source>
        <dbReference type="ARBA" id="ARBA00001947"/>
    </source>
</evidence>
<feature type="binding site" evidence="7">
    <location>
        <position position="314"/>
    </location>
    <ligand>
        <name>Zn(2+)</name>
        <dbReference type="ChEBI" id="CHEBI:29105"/>
    </ligand>
</feature>
<dbReference type="Proteomes" id="UP001140510">
    <property type="component" value="Unassembled WGS sequence"/>
</dbReference>
<dbReference type="InterPro" id="IPR029035">
    <property type="entry name" value="DHS-like_NAD/FAD-binding_dom"/>
</dbReference>
<evidence type="ECO:0000256" key="2">
    <source>
        <dbReference type="ARBA" id="ARBA00006924"/>
    </source>
</evidence>
<dbReference type="AlphaFoldDB" id="A0A9W8ZFX7"/>
<dbReference type="InterPro" id="IPR050134">
    <property type="entry name" value="NAD-dep_sirtuin_deacylases"/>
</dbReference>
<comment type="cofactor">
    <cofactor evidence="1">
        <name>Zn(2+)</name>
        <dbReference type="ChEBI" id="CHEBI:29105"/>
    </cofactor>
</comment>
<keyword evidence="6" id="KW-0520">NAD</keyword>
<feature type="region of interest" description="Disordered" evidence="8">
    <location>
        <begin position="502"/>
        <end position="538"/>
    </location>
</feature>
<evidence type="ECO:0000313" key="11">
    <source>
        <dbReference type="Proteomes" id="UP001140510"/>
    </source>
</evidence>
<dbReference type="EMBL" id="JAPEVA010000020">
    <property type="protein sequence ID" value="KAJ4407568.1"/>
    <property type="molecule type" value="Genomic_DNA"/>
</dbReference>
<dbReference type="InterPro" id="IPR003000">
    <property type="entry name" value="Sirtuin"/>
</dbReference>
<dbReference type="Gene3D" id="3.40.50.1220">
    <property type="entry name" value="TPP-binding domain"/>
    <property type="match status" value="1"/>
</dbReference>
<evidence type="ECO:0000256" key="3">
    <source>
        <dbReference type="ARBA" id="ARBA00022679"/>
    </source>
</evidence>
<dbReference type="PANTHER" id="PTHR11085">
    <property type="entry name" value="NAD-DEPENDENT PROTEIN DEACYLASE SIRTUIN-5, MITOCHONDRIAL-RELATED"/>
    <property type="match status" value="1"/>
</dbReference>
<protein>
    <submittedName>
        <fullName evidence="10">NAD-dependent histone deacetylase sir2</fullName>
    </submittedName>
</protein>
<evidence type="ECO:0000256" key="5">
    <source>
        <dbReference type="ARBA" id="ARBA00022833"/>
    </source>
</evidence>
<gene>
    <name evidence="10" type="primary">SIR2</name>
    <name evidence="10" type="ORF">N0V91_003837</name>
</gene>
<keyword evidence="11" id="KW-1185">Reference proteome</keyword>
<dbReference type="GO" id="GO:0005634">
    <property type="term" value="C:nucleus"/>
    <property type="evidence" value="ECO:0007669"/>
    <property type="project" value="TreeGrafter"/>
</dbReference>
<accession>A0A9W8ZFX7</accession>
<feature type="binding site" evidence="7">
    <location>
        <position position="311"/>
    </location>
    <ligand>
        <name>Zn(2+)</name>
        <dbReference type="ChEBI" id="CHEBI:29105"/>
    </ligand>
</feature>
<keyword evidence="5 7" id="KW-0862">Zinc</keyword>
<dbReference type="GO" id="GO:0046970">
    <property type="term" value="F:histone H4K16 deacetylase activity, NAD-dependent"/>
    <property type="evidence" value="ECO:0007669"/>
    <property type="project" value="TreeGrafter"/>
</dbReference>
<evidence type="ECO:0000256" key="8">
    <source>
        <dbReference type="SAM" id="MobiDB-lite"/>
    </source>
</evidence>
<feature type="compositionally biased region" description="Basic and acidic residues" evidence="8">
    <location>
        <begin position="502"/>
        <end position="530"/>
    </location>
</feature>
<organism evidence="10 11">
    <name type="scientific">Didymella pomorum</name>
    <dbReference type="NCBI Taxonomy" id="749634"/>
    <lineage>
        <taxon>Eukaryota</taxon>
        <taxon>Fungi</taxon>
        <taxon>Dikarya</taxon>
        <taxon>Ascomycota</taxon>
        <taxon>Pezizomycotina</taxon>
        <taxon>Dothideomycetes</taxon>
        <taxon>Pleosporomycetidae</taxon>
        <taxon>Pleosporales</taxon>
        <taxon>Pleosporineae</taxon>
        <taxon>Didymellaceae</taxon>
        <taxon>Didymella</taxon>
    </lineage>
</organism>
<feature type="active site" description="Proton acceptor" evidence="7">
    <location>
        <position position="279"/>
    </location>
</feature>
<feature type="region of interest" description="Disordered" evidence="8">
    <location>
        <begin position="1"/>
        <end position="46"/>
    </location>
</feature>
<dbReference type="GO" id="GO:0046872">
    <property type="term" value="F:metal ion binding"/>
    <property type="evidence" value="ECO:0007669"/>
    <property type="project" value="UniProtKB-KW"/>
</dbReference>
<evidence type="ECO:0000313" key="10">
    <source>
        <dbReference type="EMBL" id="KAJ4407568.1"/>
    </source>
</evidence>
<feature type="binding site" evidence="7">
    <location>
        <position position="287"/>
    </location>
    <ligand>
        <name>Zn(2+)</name>
        <dbReference type="ChEBI" id="CHEBI:29105"/>
    </ligand>
</feature>
<keyword evidence="4 7" id="KW-0479">Metal-binding</keyword>
<feature type="binding site" evidence="7">
    <location>
        <position position="290"/>
    </location>
    <ligand>
        <name>Zn(2+)</name>
        <dbReference type="ChEBI" id="CHEBI:29105"/>
    </ligand>
</feature>
<evidence type="ECO:0000256" key="6">
    <source>
        <dbReference type="ARBA" id="ARBA00023027"/>
    </source>
</evidence>
<dbReference type="InterPro" id="IPR026590">
    <property type="entry name" value="Ssirtuin_cat_dom"/>
</dbReference>
<comment type="caution">
    <text evidence="10">The sequence shown here is derived from an EMBL/GenBank/DDBJ whole genome shotgun (WGS) entry which is preliminary data.</text>
</comment>
<dbReference type="InterPro" id="IPR026591">
    <property type="entry name" value="Sirtuin_cat_small_dom_sf"/>
</dbReference>
<dbReference type="PROSITE" id="PS50305">
    <property type="entry name" value="SIRTUIN"/>
    <property type="match status" value="1"/>
</dbReference>
<feature type="compositionally biased region" description="Basic residues" evidence="8">
    <location>
        <begin position="324"/>
        <end position="340"/>
    </location>
</feature>